<feature type="transmembrane region" description="Helical" evidence="1">
    <location>
        <begin position="46"/>
        <end position="66"/>
    </location>
</feature>
<keyword evidence="1" id="KW-1133">Transmembrane helix</keyword>
<evidence type="ECO:0000313" key="2">
    <source>
        <dbReference type="Proteomes" id="UP000515160"/>
    </source>
</evidence>
<organism evidence="2 3">
    <name type="scientific">Drosophila albomicans</name>
    <name type="common">Fruit fly</name>
    <dbReference type="NCBI Taxonomy" id="7291"/>
    <lineage>
        <taxon>Eukaryota</taxon>
        <taxon>Metazoa</taxon>
        <taxon>Ecdysozoa</taxon>
        <taxon>Arthropoda</taxon>
        <taxon>Hexapoda</taxon>
        <taxon>Insecta</taxon>
        <taxon>Pterygota</taxon>
        <taxon>Neoptera</taxon>
        <taxon>Endopterygota</taxon>
        <taxon>Diptera</taxon>
        <taxon>Brachycera</taxon>
        <taxon>Muscomorpha</taxon>
        <taxon>Ephydroidea</taxon>
        <taxon>Drosophilidae</taxon>
        <taxon>Drosophila</taxon>
    </lineage>
</organism>
<protein>
    <submittedName>
        <fullName evidence="3">Uncharacterized protein LOC127564983</fullName>
    </submittedName>
</protein>
<keyword evidence="2" id="KW-1185">Reference proteome</keyword>
<reference evidence="3" key="1">
    <citation type="submission" date="2025-08" db="UniProtKB">
        <authorList>
            <consortium name="RefSeq"/>
        </authorList>
    </citation>
    <scope>IDENTIFICATION</scope>
    <source>
        <strain evidence="3">15112-1751.03</strain>
        <tissue evidence="3">Whole Adult</tissue>
    </source>
</reference>
<keyword evidence="1" id="KW-0812">Transmembrane</keyword>
<evidence type="ECO:0000313" key="3">
    <source>
        <dbReference type="RefSeq" id="XP_034098758.2"/>
    </source>
</evidence>
<name>A0A6P8WHK5_DROAB</name>
<dbReference type="Proteomes" id="UP000515160">
    <property type="component" value="Chromosome 2L"/>
</dbReference>
<evidence type="ECO:0000256" key="1">
    <source>
        <dbReference type="SAM" id="Phobius"/>
    </source>
</evidence>
<dbReference type="AlphaFoldDB" id="A0A6P8WHK5"/>
<sequence length="67" mass="7746">MTTVSQAIFWKSSEPKQKHPNFTRISATKQKFTIYAQSKMSEAKNLMTTFGILAVLLFFLWIIYAVL</sequence>
<proteinExistence type="predicted"/>
<dbReference type="InterPro" id="IPR054083">
    <property type="entry name" value="SclA/B"/>
</dbReference>
<dbReference type="Pfam" id="PF21898">
    <property type="entry name" value="Sarcolamban"/>
    <property type="match status" value="1"/>
</dbReference>
<dbReference type="GeneID" id="127564983"/>
<accession>A0A6P8WHK5</accession>
<keyword evidence="1" id="KW-0472">Membrane</keyword>
<dbReference type="CDD" id="cd20276">
    <property type="entry name" value="Sarcolamban_A"/>
    <property type="match status" value="1"/>
</dbReference>
<dbReference type="RefSeq" id="XP_034098758.2">
    <property type="nucleotide sequence ID" value="XM_034242867.2"/>
</dbReference>
<gene>
    <name evidence="3" type="primary">LOC127564983</name>
</gene>